<dbReference type="Proteomes" id="UP000037953">
    <property type="component" value="Unassembled WGS sequence"/>
</dbReference>
<dbReference type="PATRIC" id="fig|253.9.peg.2741"/>
<dbReference type="AlphaFoldDB" id="A0A0N1KS72"/>
<evidence type="ECO:0000313" key="1">
    <source>
        <dbReference type="EMBL" id="KPE49150.1"/>
    </source>
</evidence>
<dbReference type="EMBL" id="LJOD01000023">
    <property type="protein sequence ID" value="KPE49150.1"/>
    <property type="molecule type" value="Genomic_DNA"/>
</dbReference>
<reference evidence="1 2" key="1">
    <citation type="journal article" date="2015" name="Genom Data">
        <title>Draft genome sequence of a multidrug-resistant Chryseobacterium indologenes isolate from Malaysia.</title>
        <authorList>
            <person name="Yu C.Y."/>
            <person name="Ang G.Y."/>
            <person name="Cheng H.J."/>
            <person name="Cheong Y.M."/>
            <person name="Yin W.F."/>
            <person name="Chan K.G."/>
        </authorList>
    </citation>
    <scope>NUCLEOTIDE SEQUENCE [LARGE SCALE GENOMIC DNA]</scope>
    <source>
        <strain evidence="1 2">CI_885</strain>
    </source>
</reference>
<accession>A0A0N1KS72</accession>
<comment type="caution">
    <text evidence="1">The sequence shown here is derived from an EMBL/GenBank/DDBJ whole genome shotgun (WGS) entry which is preliminary data.</text>
</comment>
<proteinExistence type="predicted"/>
<gene>
    <name evidence="1" type="ORF">AOB46_21630</name>
</gene>
<name>A0A0N1KS72_CHRID</name>
<sequence length="85" mass="8933">MLKLQRIVALTREQQKSINGGIIDNGLCHARQWRQTSDGKYISVVMTDLTPSKAVEFANGGAGGGHVCCTSAGCANSPWATGLGK</sequence>
<organism evidence="1 2">
    <name type="scientific">Chryseobacterium indologenes</name>
    <name type="common">Flavobacterium indologenes</name>
    <dbReference type="NCBI Taxonomy" id="253"/>
    <lineage>
        <taxon>Bacteria</taxon>
        <taxon>Pseudomonadati</taxon>
        <taxon>Bacteroidota</taxon>
        <taxon>Flavobacteriia</taxon>
        <taxon>Flavobacteriales</taxon>
        <taxon>Weeksellaceae</taxon>
        <taxon>Chryseobacterium group</taxon>
        <taxon>Chryseobacterium</taxon>
    </lineage>
</organism>
<dbReference type="RefSeq" id="WP_062703320.1">
    <property type="nucleotide sequence ID" value="NZ_LJOD01000023.1"/>
</dbReference>
<evidence type="ECO:0000313" key="2">
    <source>
        <dbReference type="Proteomes" id="UP000037953"/>
    </source>
</evidence>
<protein>
    <submittedName>
        <fullName evidence="1">Uncharacterized protein</fullName>
    </submittedName>
</protein>
<reference evidence="2" key="2">
    <citation type="submission" date="2015-09" db="EMBL/GenBank/DDBJ databases">
        <title>Draft genome sequence of a multidrug-resistant Chryseobacterium indologenes isolate from Malaysia.</title>
        <authorList>
            <person name="Yu C.Y."/>
            <person name="Ang G.Y."/>
            <person name="Chan K.-G."/>
        </authorList>
    </citation>
    <scope>NUCLEOTIDE SEQUENCE [LARGE SCALE GENOMIC DNA]</scope>
    <source>
        <strain evidence="2">CI_885</strain>
    </source>
</reference>